<feature type="domain" description="Nuclease associated modular" evidence="2">
    <location>
        <begin position="15"/>
        <end position="51"/>
    </location>
</feature>
<name>A0A2V3IEW3_9FLOR</name>
<accession>A0A2V3IEW3</accession>
<protein>
    <recommendedName>
        <fullName evidence="2">Nuclease associated modular domain-containing protein</fullName>
    </recommendedName>
</protein>
<evidence type="ECO:0000313" key="4">
    <source>
        <dbReference type="Proteomes" id="UP000247409"/>
    </source>
</evidence>
<feature type="compositionally biased region" description="Basic and acidic residues" evidence="1">
    <location>
        <begin position="21"/>
        <end position="31"/>
    </location>
</feature>
<gene>
    <name evidence="3" type="ORF">BWQ96_09696</name>
</gene>
<reference evidence="3 4" key="1">
    <citation type="journal article" date="2018" name="Mol. Biol. Evol.">
        <title>Analysis of the draft genome of the red seaweed Gracilariopsis chorda provides insights into genome size evolution in Rhodophyta.</title>
        <authorList>
            <person name="Lee J."/>
            <person name="Yang E.C."/>
            <person name="Graf L."/>
            <person name="Yang J.H."/>
            <person name="Qiu H."/>
            <person name="Zel Zion U."/>
            <person name="Chan C.X."/>
            <person name="Stephens T.G."/>
            <person name="Weber A.P.M."/>
            <person name="Boo G.H."/>
            <person name="Boo S.M."/>
            <person name="Kim K.M."/>
            <person name="Shin Y."/>
            <person name="Jung M."/>
            <person name="Lee S.J."/>
            <person name="Yim H.S."/>
            <person name="Lee J.H."/>
            <person name="Bhattacharya D."/>
            <person name="Yoon H.S."/>
        </authorList>
    </citation>
    <scope>NUCLEOTIDE SEQUENCE [LARGE SCALE GENOMIC DNA]</scope>
    <source>
        <strain evidence="3 4">SKKU-2015</strain>
        <tissue evidence="3">Whole body</tissue>
    </source>
</reference>
<feature type="compositionally biased region" description="Basic and acidic residues" evidence="1">
    <location>
        <begin position="181"/>
        <end position="194"/>
    </location>
</feature>
<dbReference type="GO" id="GO:0003677">
    <property type="term" value="F:DNA binding"/>
    <property type="evidence" value="ECO:0007669"/>
    <property type="project" value="InterPro"/>
</dbReference>
<evidence type="ECO:0000313" key="3">
    <source>
        <dbReference type="EMBL" id="PXF40592.1"/>
    </source>
</evidence>
<dbReference type="EMBL" id="NBIV01000280">
    <property type="protein sequence ID" value="PXF40592.1"/>
    <property type="molecule type" value="Genomic_DNA"/>
</dbReference>
<keyword evidence="4" id="KW-1185">Reference proteome</keyword>
<feature type="region of interest" description="Disordered" evidence="1">
    <location>
        <begin position="141"/>
        <end position="194"/>
    </location>
</feature>
<evidence type="ECO:0000256" key="1">
    <source>
        <dbReference type="SAM" id="MobiDB-lite"/>
    </source>
</evidence>
<sequence>MPAETRRKISAALKGRRKSPEHRESLRRRFEGSQNPMYGRKLSAESRAKISRAMAAKGKQKKQDNVDKPEQANSPAKRKNKQLMEQTLDQLREKAVQSKLITSATQPPPKRKPNRILHDDLEAAHLDKILKRVASLDEPPEAVVRTLQNNRKRREKNTLERRAANNRGRAASGPPSTGLSEKSDKKALPEPDKTVDASERNCQCTVCNGTGLMQCPNCVGTFGVSSSRCDLCFGAGGVFCDTCQGVGSVIT</sequence>
<evidence type="ECO:0000259" key="2">
    <source>
        <dbReference type="Pfam" id="PF07460"/>
    </source>
</evidence>
<proteinExistence type="predicted"/>
<feature type="region of interest" description="Disordered" evidence="1">
    <location>
        <begin position="1"/>
        <end position="82"/>
    </location>
</feature>
<dbReference type="OrthoDB" id="5019at2759"/>
<comment type="caution">
    <text evidence="3">The sequence shown here is derived from an EMBL/GenBank/DDBJ whole genome shotgun (WGS) entry which is preliminary data.</text>
</comment>
<dbReference type="SUPFAM" id="SSF64496">
    <property type="entry name" value="DNA-binding domain of intron-encoded endonucleases"/>
    <property type="match status" value="1"/>
</dbReference>
<dbReference type="Proteomes" id="UP000247409">
    <property type="component" value="Unassembled WGS sequence"/>
</dbReference>
<feature type="compositionally biased region" description="Basic and acidic residues" evidence="1">
    <location>
        <begin position="61"/>
        <end position="70"/>
    </location>
</feature>
<organism evidence="3 4">
    <name type="scientific">Gracilariopsis chorda</name>
    <dbReference type="NCBI Taxonomy" id="448386"/>
    <lineage>
        <taxon>Eukaryota</taxon>
        <taxon>Rhodophyta</taxon>
        <taxon>Florideophyceae</taxon>
        <taxon>Rhodymeniophycidae</taxon>
        <taxon>Gracilariales</taxon>
        <taxon>Gracilariaceae</taxon>
        <taxon>Gracilariopsis</taxon>
    </lineage>
</organism>
<dbReference type="InterPro" id="IPR003611">
    <property type="entry name" value="NUMOD3"/>
</dbReference>
<dbReference type="Pfam" id="PF07460">
    <property type="entry name" value="NUMOD3"/>
    <property type="match status" value="1"/>
</dbReference>
<dbReference type="AlphaFoldDB" id="A0A2V3IEW3"/>